<keyword evidence="4" id="KW-1185">Reference proteome</keyword>
<reference evidence="4 5" key="1">
    <citation type="journal article" date="2018" name="Front. Microbiol.">
        <title>Discovery of Phloeophagus Beetles as a Source of Pseudomonas Strains That Produce Potentially New Bioactive Substances and Description of Pseudomonas bohemica sp. nov.</title>
        <authorList>
            <person name="Saati-Santamaria Z."/>
            <person name="Lopez-Mondejar R."/>
            <person name="Jimenez-Gomez A."/>
            <person name="Diez-Mendez A."/>
            <person name="Vetrovsky T."/>
            <person name="Igual J.M."/>
            <person name="Velazquez E."/>
            <person name="Kolarik M."/>
            <person name="Rivas R."/>
            <person name="Garcia-Fraile P."/>
        </authorList>
    </citation>
    <scope>NUCLEOTIDE SEQUENCE [LARGE SCALE GENOMIC DNA]</scope>
    <source>
        <strain evidence="2 5">A2-NA12</strain>
        <strain evidence="3 4">A2-NA13</strain>
    </source>
</reference>
<sequence length="59" mass="6564">MSTDKPRCGHREQARSHRVHTSYNACPLVLQTKVHRPLSRGLPEPHLSGKSPKHSAASQ</sequence>
<evidence type="ECO:0000256" key="1">
    <source>
        <dbReference type="SAM" id="MobiDB-lite"/>
    </source>
</evidence>
<protein>
    <submittedName>
        <fullName evidence="2">Uncharacterized protein</fullName>
    </submittedName>
</protein>
<evidence type="ECO:0000313" key="3">
    <source>
        <dbReference type="EMBL" id="RLU12312.1"/>
    </source>
</evidence>
<dbReference type="AlphaFoldDB" id="A0A3L8CSB1"/>
<evidence type="ECO:0000313" key="5">
    <source>
        <dbReference type="Proteomes" id="UP000282672"/>
    </source>
</evidence>
<organism evidence="2 5">
    <name type="scientific">Pseudomonas prosekii</name>
    <dbReference type="NCBI Taxonomy" id="1148509"/>
    <lineage>
        <taxon>Bacteria</taxon>
        <taxon>Pseudomonadati</taxon>
        <taxon>Pseudomonadota</taxon>
        <taxon>Gammaproteobacteria</taxon>
        <taxon>Pseudomonadales</taxon>
        <taxon>Pseudomonadaceae</taxon>
        <taxon>Pseudomonas</taxon>
    </lineage>
</organism>
<dbReference type="Proteomes" id="UP000282672">
    <property type="component" value="Unassembled WGS sequence"/>
</dbReference>
<name>A0A3L8CSB1_9PSED</name>
<evidence type="ECO:0000313" key="2">
    <source>
        <dbReference type="EMBL" id="RLU10800.1"/>
    </source>
</evidence>
<gene>
    <name evidence="2" type="ORF">CS076_11985</name>
    <name evidence="3" type="ORF">CS078_01010</name>
</gene>
<evidence type="ECO:0000313" key="4">
    <source>
        <dbReference type="Proteomes" id="UP000282140"/>
    </source>
</evidence>
<comment type="caution">
    <text evidence="2">The sequence shown here is derived from an EMBL/GenBank/DDBJ whole genome shotgun (WGS) entry which is preliminary data.</text>
</comment>
<dbReference type="EMBL" id="PEGA01000010">
    <property type="protein sequence ID" value="RLU10800.1"/>
    <property type="molecule type" value="Genomic_DNA"/>
</dbReference>
<feature type="region of interest" description="Disordered" evidence="1">
    <location>
        <begin position="36"/>
        <end position="59"/>
    </location>
</feature>
<dbReference type="Proteomes" id="UP000282140">
    <property type="component" value="Unassembled WGS sequence"/>
</dbReference>
<accession>A0A3L8CSB1</accession>
<proteinExistence type="predicted"/>
<dbReference type="EMBL" id="PEGB01000001">
    <property type="protein sequence ID" value="RLU12312.1"/>
    <property type="molecule type" value="Genomic_DNA"/>
</dbReference>